<dbReference type="AlphaFoldDB" id="A0AAD9TLA3"/>
<evidence type="ECO:0000256" key="1">
    <source>
        <dbReference type="ARBA" id="ARBA00001964"/>
    </source>
</evidence>
<comment type="caution">
    <text evidence="6">The sequence shown here is derived from an EMBL/GenBank/DDBJ whole genome shotgun (WGS) entry which is preliminary data.</text>
</comment>
<dbReference type="GO" id="GO:0005829">
    <property type="term" value="C:cytosol"/>
    <property type="evidence" value="ECO:0007669"/>
    <property type="project" value="TreeGrafter"/>
</dbReference>
<evidence type="ECO:0000313" key="6">
    <source>
        <dbReference type="EMBL" id="KAK2638180.1"/>
    </source>
</evidence>
<keyword evidence="5" id="KW-0786">Thiamine pyrophosphate</keyword>
<dbReference type="GO" id="GO:0004737">
    <property type="term" value="F:pyruvate decarboxylase activity"/>
    <property type="evidence" value="ECO:0007669"/>
    <property type="project" value="TreeGrafter"/>
</dbReference>
<dbReference type="GO" id="GO:0046872">
    <property type="term" value="F:metal ion binding"/>
    <property type="evidence" value="ECO:0007669"/>
    <property type="project" value="UniProtKB-KW"/>
</dbReference>
<protein>
    <submittedName>
        <fullName evidence="6">Uncharacterized protein</fullName>
    </submittedName>
</protein>
<dbReference type="Gene3D" id="3.40.50.1220">
    <property type="entry name" value="TPP-binding domain"/>
    <property type="match status" value="1"/>
</dbReference>
<organism evidence="6 7">
    <name type="scientific">Dipteronia dyeriana</name>
    <dbReference type="NCBI Taxonomy" id="168575"/>
    <lineage>
        <taxon>Eukaryota</taxon>
        <taxon>Viridiplantae</taxon>
        <taxon>Streptophyta</taxon>
        <taxon>Embryophyta</taxon>
        <taxon>Tracheophyta</taxon>
        <taxon>Spermatophyta</taxon>
        <taxon>Magnoliopsida</taxon>
        <taxon>eudicotyledons</taxon>
        <taxon>Gunneridae</taxon>
        <taxon>Pentapetalae</taxon>
        <taxon>rosids</taxon>
        <taxon>malvids</taxon>
        <taxon>Sapindales</taxon>
        <taxon>Sapindaceae</taxon>
        <taxon>Hippocastanoideae</taxon>
        <taxon>Acereae</taxon>
        <taxon>Dipteronia</taxon>
    </lineage>
</organism>
<dbReference type="SUPFAM" id="SSF52467">
    <property type="entry name" value="DHS-like NAD/FAD-binding domain"/>
    <property type="match status" value="1"/>
</dbReference>
<evidence type="ECO:0000256" key="3">
    <source>
        <dbReference type="ARBA" id="ARBA00022723"/>
    </source>
</evidence>
<keyword evidence="7" id="KW-1185">Reference proteome</keyword>
<evidence type="ECO:0000256" key="4">
    <source>
        <dbReference type="ARBA" id="ARBA00022842"/>
    </source>
</evidence>
<comment type="cofactor">
    <cofactor evidence="1">
        <name>thiamine diphosphate</name>
        <dbReference type="ChEBI" id="CHEBI:58937"/>
    </cofactor>
</comment>
<keyword evidence="3" id="KW-0479">Metal-binding</keyword>
<evidence type="ECO:0000256" key="2">
    <source>
        <dbReference type="ARBA" id="ARBA00007812"/>
    </source>
</evidence>
<accession>A0AAD9TLA3</accession>
<dbReference type="PANTHER" id="PTHR43452:SF1">
    <property type="entry name" value="PYRUVATE DECARBOXYLASE C186.09-RELATED"/>
    <property type="match status" value="1"/>
</dbReference>
<comment type="similarity">
    <text evidence="2">Belongs to the TPP enzyme family.</text>
</comment>
<dbReference type="GO" id="GO:0000949">
    <property type="term" value="P:aromatic amino acid family catabolic process to alcohol via Ehrlich pathway"/>
    <property type="evidence" value="ECO:0007669"/>
    <property type="project" value="TreeGrafter"/>
</dbReference>
<dbReference type="PANTHER" id="PTHR43452">
    <property type="entry name" value="PYRUVATE DECARBOXYLASE"/>
    <property type="match status" value="1"/>
</dbReference>
<name>A0AAD9TLA3_9ROSI</name>
<evidence type="ECO:0000313" key="7">
    <source>
        <dbReference type="Proteomes" id="UP001280121"/>
    </source>
</evidence>
<sequence>MCWLLQLLSRASNKLGLEAAVEGTANFLNKAVKPVIVGRPKLRGAKAQQTFMKSVEAGGFPRAVMPSGKGLVVRFL</sequence>
<dbReference type="Proteomes" id="UP001280121">
    <property type="component" value="Unassembled WGS sequence"/>
</dbReference>
<keyword evidence="4" id="KW-0460">Magnesium</keyword>
<dbReference type="EMBL" id="JANJYI010000008">
    <property type="protein sequence ID" value="KAK2638180.1"/>
    <property type="molecule type" value="Genomic_DNA"/>
</dbReference>
<dbReference type="InterPro" id="IPR029035">
    <property type="entry name" value="DHS-like_NAD/FAD-binding_dom"/>
</dbReference>
<reference evidence="6" key="1">
    <citation type="journal article" date="2023" name="Plant J.">
        <title>Genome sequences and population genomics provide insights into the demographic history, inbreeding, and mutation load of two 'living fossil' tree species of Dipteronia.</title>
        <authorList>
            <person name="Feng Y."/>
            <person name="Comes H.P."/>
            <person name="Chen J."/>
            <person name="Zhu S."/>
            <person name="Lu R."/>
            <person name="Zhang X."/>
            <person name="Li P."/>
            <person name="Qiu J."/>
            <person name="Olsen K.M."/>
            <person name="Qiu Y."/>
        </authorList>
    </citation>
    <scope>NUCLEOTIDE SEQUENCE</scope>
    <source>
        <strain evidence="6">KIB01</strain>
    </source>
</reference>
<dbReference type="InterPro" id="IPR012110">
    <property type="entry name" value="PDC/IPDC-like"/>
</dbReference>
<gene>
    <name evidence="6" type="ORF">Ddye_025975</name>
</gene>
<proteinExistence type="inferred from homology"/>
<evidence type="ECO:0000256" key="5">
    <source>
        <dbReference type="ARBA" id="ARBA00023052"/>
    </source>
</evidence>